<evidence type="ECO:0000256" key="1">
    <source>
        <dbReference type="ARBA" id="ARBA00005189"/>
    </source>
</evidence>
<evidence type="ECO:0000313" key="6">
    <source>
        <dbReference type="Proteomes" id="UP000443582"/>
    </source>
</evidence>
<dbReference type="SMART" id="SM00563">
    <property type="entry name" value="PlsC"/>
    <property type="match status" value="1"/>
</dbReference>
<dbReference type="SUPFAM" id="SSF69593">
    <property type="entry name" value="Glycerol-3-phosphate (1)-acyltransferase"/>
    <property type="match status" value="1"/>
</dbReference>
<evidence type="ECO:0000256" key="2">
    <source>
        <dbReference type="ARBA" id="ARBA00022679"/>
    </source>
</evidence>
<feature type="domain" description="Phospholipid/glycerol acyltransferase" evidence="4">
    <location>
        <begin position="92"/>
        <end position="210"/>
    </location>
</feature>
<keyword evidence="6" id="KW-1185">Reference proteome</keyword>
<dbReference type="Pfam" id="PF01553">
    <property type="entry name" value="Acyltransferase"/>
    <property type="match status" value="1"/>
</dbReference>
<dbReference type="PANTHER" id="PTHR10434">
    <property type="entry name" value="1-ACYL-SN-GLYCEROL-3-PHOSPHATE ACYLTRANSFERASE"/>
    <property type="match status" value="1"/>
</dbReference>
<sequence>MISLDFFTKKFISFEQVLEKKLSAYLEMLTSKEKEQVEKSYQALLEKYGENEDPWGLNIPKARKSIEILYAIYQHYFKVRFFGKENIKDEHYMVISNHSGQIAIDGLLIGCAFAFEVDKPRVLRPMVERFFTALPFINKWSAECGAVLGDRDNCLNLLKRKESLLIFPEGVRGVSKSTSDFYKLQDFTTGFYRMALKSGVKILPVAVVGAEEVFPYVYQAKGIAQALNLPALPISANYFPLPSPIDIHVGKPIELPTDINSESEDHLITPHIREIERTIQEMINEGREKRRPWIFSKDQKKDAN</sequence>
<comment type="pathway">
    <text evidence="1">Lipid metabolism.</text>
</comment>
<keyword evidence="2" id="KW-0808">Transferase</keyword>
<dbReference type="PANTHER" id="PTHR10434:SF40">
    <property type="entry name" value="1-ACYL-SN-GLYCEROL-3-PHOSPHATE ACYLTRANSFERASE"/>
    <property type="match status" value="1"/>
</dbReference>
<keyword evidence="3 5" id="KW-0012">Acyltransferase</keyword>
<name>A0ABY0IGH2_9BACT</name>
<comment type="caution">
    <text evidence="5">The sequence shown here is derived from an EMBL/GenBank/DDBJ whole genome shotgun (WGS) entry which is preliminary data.</text>
</comment>
<dbReference type="CDD" id="cd07987">
    <property type="entry name" value="LPLAT_MGAT-like"/>
    <property type="match status" value="1"/>
</dbReference>
<dbReference type="InterPro" id="IPR002123">
    <property type="entry name" value="Plipid/glycerol_acylTrfase"/>
</dbReference>
<dbReference type="GO" id="GO:0016746">
    <property type="term" value="F:acyltransferase activity"/>
    <property type="evidence" value="ECO:0007669"/>
    <property type="project" value="UniProtKB-KW"/>
</dbReference>
<dbReference type="Proteomes" id="UP000443582">
    <property type="component" value="Unassembled WGS sequence"/>
</dbReference>
<protein>
    <submittedName>
        <fullName evidence="5">Acyltransferase family protein</fullName>
    </submittedName>
</protein>
<gene>
    <name evidence="5" type="ORF">DAY19_10210</name>
</gene>
<evidence type="ECO:0000259" key="4">
    <source>
        <dbReference type="SMART" id="SM00563"/>
    </source>
</evidence>
<dbReference type="EMBL" id="QDKL01000002">
    <property type="protein sequence ID" value="RZF22046.1"/>
    <property type="molecule type" value="Genomic_DNA"/>
</dbReference>
<dbReference type="RefSeq" id="WP_115362039.1">
    <property type="nucleotide sequence ID" value="NZ_QDKL01000002.1"/>
</dbReference>
<organism evidence="5 6">
    <name type="scientific">Halobacteriovorax vibrionivorans</name>
    <dbReference type="NCBI Taxonomy" id="2152716"/>
    <lineage>
        <taxon>Bacteria</taxon>
        <taxon>Pseudomonadati</taxon>
        <taxon>Bdellovibrionota</taxon>
        <taxon>Bacteriovoracia</taxon>
        <taxon>Bacteriovoracales</taxon>
        <taxon>Halobacteriovoraceae</taxon>
        <taxon>Halobacteriovorax</taxon>
    </lineage>
</organism>
<evidence type="ECO:0000313" key="5">
    <source>
        <dbReference type="EMBL" id="RZF22046.1"/>
    </source>
</evidence>
<proteinExistence type="predicted"/>
<reference evidence="6" key="1">
    <citation type="journal article" date="2019" name="Int. J. Syst. Evol. Microbiol.">
        <title>Halobacteriovorax valvorus sp. nov., a novel prokaryotic predator isolated from coastal seawater of China.</title>
        <authorList>
            <person name="Chen M.-X."/>
        </authorList>
    </citation>
    <scope>NUCLEOTIDE SEQUENCE [LARGE SCALE GENOMIC DNA]</scope>
    <source>
        <strain evidence="6">BL9</strain>
    </source>
</reference>
<accession>A0ABY0IGH2</accession>
<evidence type="ECO:0000256" key="3">
    <source>
        <dbReference type="ARBA" id="ARBA00023315"/>
    </source>
</evidence>